<evidence type="ECO:0000313" key="5">
    <source>
        <dbReference type="Proteomes" id="UP000591131"/>
    </source>
</evidence>
<dbReference type="PANTHER" id="PTHR10720">
    <property type="entry name" value="HEME OXYGENASE"/>
    <property type="match status" value="1"/>
</dbReference>
<dbReference type="GO" id="GO:0046872">
    <property type="term" value="F:metal ion binding"/>
    <property type="evidence" value="ECO:0007669"/>
    <property type="project" value="UniProtKB-KW"/>
</dbReference>
<evidence type="ECO:0000256" key="3">
    <source>
        <dbReference type="ARBA" id="ARBA00023004"/>
    </source>
</evidence>
<dbReference type="InterPro" id="IPR016084">
    <property type="entry name" value="Haem_Oase-like_multi-hlx"/>
</dbReference>
<dbReference type="GO" id="GO:0004392">
    <property type="term" value="F:heme oxygenase (decyclizing) activity"/>
    <property type="evidence" value="ECO:0007669"/>
    <property type="project" value="InterPro"/>
</dbReference>
<dbReference type="CDD" id="cd19165">
    <property type="entry name" value="HemeO"/>
    <property type="match status" value="1"/>
</dbReference>
<keyword evidence="2" id="KW-0479">Metal-binding</keyword>
<organism evidence="4 5">
    <name type="scientific">Perkinsus chesapeaki</name>
    <name type="common">Clam parasite</name>
    <name type="synonym">Perkinsus andrewsi</name>
    <dbReference type="NCBI Taxonomy" id="330153"/>
    <lineage>
        <taxon>Eukaryota</taxon>
        <taxon>Sar</taxon>
        <taxon>Alveolata</taxon>
        <taxon>Perkinsozoa</taxon>
        <taxon>Perkinsea</taxon>
        <taxon>Perkinsida</taxon>
        <taxon>Perkinsidae</taxon>
        <taxon>Perkinsus</taxon>
    </lineage>
</organism>
<gene>
    <name evidence="4" type="ORF">FOL47_009980</name>
</gene>
<comment type="caution">
    <text evidence="4">The sequence shown here is derived from an EMBL/GenBank/DDBJ whole genome shotgun (WGS) entry which is preliminary data.</text>
</comment>
<keyword evidence="5" id="KW-1185">Reference proteome</keyword>
<protein>
    <recommendedName>
        <fullName evidence="6">Heme oxygenase 2</fullName>
    </recommendedName>
</protein>
<keyword evidence="3" id="KW-0408">Iron</keyword>
<dbReference type="InterPro" id="IPR002051">
    <property type="entry name" value="Haem_Oase"/>
</dbReference>
<dbReference type="Gene3D" id="1.20.910.10">
    <property type="entry name" value="Heme oxygenase-like"/>
    <property type="match status" value="1"/>
</dbReference>
<reference evidence="4 5" key="1">
    <citation type="submission" date="2020-04" db="EMBL/GenBank/DDBJ databases">
        <title>Perkinsus chesapeaki whole genome sequence.</title>
        <authorList>
            <person name="Bogema D.R."/>
        </authorList>
    </citation>
    <scope>NUCLEOTIDE SEQUENCE [LARGE SCALE GENOMIC DNA]</scope>
    <source>
        <strain evidence="4">ATCC PRA-425</strain>
    </source>
</reference>
<dbReference type="InterPro" id="IPR016053">
    <property type="entry name" value="Haem_Oase-like"/>
</dbReference>
<dbReference type="SUPFAM" id="SSF48613">
    <property type="entry name" value="Heme oxygenase-like"/>
    <property type="match status" value="1"/>
</dbReference>
<dbReference type="GO" id="GO:0006788">
    <property type="term" value="P:heme oxidation"/>
    <property type="evidence" value="ECO:0007669"/>
    <property type="project" value="InterPro"/>
</dbReference>
<proteinExistence type="predicted"/>
<evidence type="ECO:0000313" key="4">
    <source>
        <dbReference type="EMBL" id="KAF4654442.1"/>
    </source>
</evidence>
<evidence type="ECO:0000256" key="2">
    <source>
        <dbReference type="ARBA" id="ARBA00022723"/>
    </source>
</evidence>
<evidence type="ECO:0008006" key="6">
    <source>
        <dbReference type="Google" id="ProtNLM"/>
    </source>
</evidence>
<accession>A0A7J6L5H9</accession>
<dbReference type="PANTHER" id="PTHR10720:SF0">
    <property type="entry name" value="HEME OXYGENASE"/>
    <property type="match status" value="1"/>
</dbReference>
<dbReference type="EMBL" id="JAAPAO010000734">
    <property type="protein sequence ID" value="KAF4654442.1"/>
    <property type="molecule type" value="Genomic_DNA"/>
</dbReference>
<dbReference type="OrthoDB" id="652091at2759"/>
<dbReference type="AlphaFoldDB" id="A0A7J6L5H9"/>
<name>A0A7J6L5H9_PERCH</name>
<dbReference type="Pfam" id="PF01126">
    <property type="entry name" value="Heme_oxygenase"/>
    <property type="match status" value="1"/>
</dbReference>
<evidence type="ECO:0000256" key="1">
    <source>
        <dbReference type="ARBA" id="ARBA00022617"/>
    </source>
</evidence>
<sequence length="447" mass="50354">MSYTIVSNCPAFNKVPTCPFSGDEETTKAVTANCPAFEEGCPFKGSDELADIYSTLASMPESHRVNGDHVEPGSPSYYVESALKTIHKDSIELEKQLGRCTVFEVSCPFRTVTCSDGQPLVEKLDSSLIALLAIPQDEMSPRSDMVTRRLKQETSKLHRTAENVLYVRRFLKGGVTREEYTHFLLGLYHVYTVMEKLITEAAAKGNVLCKVIDFPQLHRADALKHDIIELVGIEKAKEMFKKPRRPVVDSYCTRLESIPKDMLLAHSYTRYLGDLSGGQILGRAARKYLGDDCPINFYVFEDIENCQAFKNEYKKIVDTSCISIEVADGLVKESMMAYALNVLLFEEMDFNFGYATRVHTLDEIVRLAESNISGLKLRKEQNASSSKKELCPFMMNSDSKKKVSCPWPFVLMHDPVSGSYDHPMKTLSLCIVTLGGFGLLYRRFCYC</sequence>
<dbReference type="PRINTS" id="PR00088">
    <property type="entry name" value="HAEMOXYGNASE"/>
</dbReference>
<dbReference type="Proteomes" id="UP000591131">
    <property type="component" value="Unassembled WGS sequence"/>
</dbReference>
<keyword evidence="1" id="KW-0349">Heme</keyword>